<dbReference type="KEGG" id="arac:E0W69_003385"/>
<evidence type="ECO:0000313" key="2">
    <source>
        <dbReference type="Proteomes" id="UP000292424"/>
    </source>
</evidence>
<accession>A0A5P2FZC3</accession>
<proteinExistence type="predicted"/>
<gene>
    <name evidence="1" type="ORF">E0W69_003385</name>
</gene>
<reference evidence="1 2" key="1">
    <citation type="submission" date="2019-09" db="EMBL/GenBank/DDBJ databases">
        <title>Complete genome sequence of Arachidicoccus sp. B3-10 isolated from apple orchard soil.</title>
        <authorList>
            <person name="Kim H.S."/>
            <person name="Han K.-I."/>
            <person name="Suh M.K."/>
            <person name="Lee K.C."/>
            <person name="Eom M.K."/>
            <person name="Kim J.-S."/>
            <person name="Kang S.W."/>
            <person name="Sin Y."/>
            <person name="Lee J.-S."/>
        </authorList>
    </citation>
    <scope>NUCLEOTIDE SEQUENCE [LARGE SCALE GENOMIC DNA]</scope>
    <source>
        <strain evidence="1 2">B3-10</strain>
    </source>
</reference>
<dbReference type="AlphaFoldDB" id="A0A5P2FZC3"/>
<protein>
    <submittedName>
        <fullName evidence="1">Uncharacterized protein</fullName>
    </submittedName>
</protein>
<dbReference type="RefSeq" id="WP_131328635.1">
    <property type="nucleotide sequence ID" value="NZ_CP044016.1"/>
</dbReference>
<keyword evidence="2" id="KW-1185">Reference proteome</keyword>
<organism evidence="1 2">
    <name type="scientific">Rhizosphaericola mali</name>
    <dbReference type="NCBI Taxonomy" id="2545455"/>
    <lineage>
        <taxon>Bacteria</taxon>
        <taxon>Pseudomonadati</taxon>
        <taxon>Bacteroidota</taxon>
        <taxon>Chitinophagia</taxon>
        <taxon>Chitinophagales</taxon>
        <taxon>Chitinophagaceae</taxon>
        <taxon>Rhizosphaericola</taxon>
    </lineage>
</organism>
<sequence length="331" mass="38213">MNLKFTVLIIIAFVFFLIFKVYQLKRDVGNELKSFDRIILDSIDIDKNAWNTLPINNVGNQNGPVAYYIHSGYSSTKESNFSFFPVGNSFDLLSTLKTEHYTNYVYQNLQQWIVQNNELKHEKKNIKLPIYTLNATVADDNLLVVKYFDFSLQKNIVALEDRSGHLLKKYNGVFGNIQDGGLSTDCSILSNDSLLFCISKYTNNVKCINRSNGNISNFKSIEKHEKYPDVINSRNGKTYSFRRNPFLIHPMSRLLGNKVFILSTFKNNWKKQYSKKAMLFIDVYSIELKYLYSYELKNISDIEITDFCVFDGNFALTSGNKFLLATCKMAN</sequence>
<evidence type="ECO:0000313" key="1">
    <source>
        <dbReference type="EMBL" id="QES87748.1"/>
    </source>
</evidence>
<dbReference type="EMBL" id="CP044016">
    <property type="protein sequence ID" value="QES87748.1"/>
    <property type="molecule type" value="Genomic_DNA"/>
</dbReference>
<dbReference type="Proteomes" id="UP000292424">
    <property type="component" value="Chromosome"/>
</dbReference>
<name>A0A5P2FZC3_9BACT</name>